<dbReference type="InterPro" id="IPR006620">
    <property type="entry name" value="Pro_4_hyd_alph"/>
</dbReference>
<dbReference type="GO" id="GO:0031418">
    <property type="term" value="F:L-ascorbic acid binding"/>
    <property type="evidence" value="ECO:0007669"/>
    <property type="project" value="UniProtKB-KW"/>
</dbReference>
<dbReference type="GO" id="GO:0008198">
    <property type="term" value="F:ferrous iron binding"/>
    <property type="evidence" value="ECO:0007669"/>
    <property type="project" value="TreeGrafter"/>
</dbReference>
<proteinExistence type="predicted"/>
<comment type="caution">
    <text evidence="6">The sequence shown here is derived from an EMBL/GenBank/DDBJ whole genome shotgun (WGS) entry which is preliminary data.</text>
</comment>
<protein>
    <recommendedName>
        <fullName evidence="5">Prolyl 4-hydroxylase alpha subunit domain-containing protein</fullName>
    </recommendedName>
</protein>
<sequence length="392" mass="43035">MLTMFRRGIRVVRLLPEESFKRFTSSVASIFPPEATPPPPGALPAARTVFDDPHLPPALSTPCSEASLLAESLARLIVTQTTCDSLLKNGFAVSNVLHGGGDDNNNSKVKSTLIRLRDDIDNLHARGGFHENSTHLAKPGEDGKQARVAKRGVYEAELADDATRIHAPFLYQFAREAHALNSLFGVYCPSLNLKSRGISAKVQRTAAPPPDAPADHHFPMHFDTAEGVDERVLTCLVYLSDDDVEGGELNLMPYPQHGEQTITPSLGTAVLFSSRRMLHATMPIRSGVRRLLTFWLWAQDDGGGVPKAPAPPSLSDEDAVREYLCHPALYRHMLKLHFADAWRAGLLTSHSNSDVLVAMHDKEVALLEKVLGQYRKTFADMGPNGLNNVPWF</sequence>
<evidence type="ECO:0000256" key="1">
    <source>
        <dbReference type="ARBA" id="ARBA00001961"/>
    </source>
</evidence>
<dbReference type="OrthoDB" id="76265at2759"/>
<name>A0A830HC86_9CHLO</name>
<keyword evidence="4" id="KW-0560">Oxidoreductase</keyword>
<reference evidence="6" key="1">
    <citation type="submission" date="2020-10" db="EMBL/GenBank/DDBJ databases">
        <title>Unveiling of a novel bifunctional photoreceptor, Dualchrome1, isolated from a cosmopolitan green alga.</title>
        <authorList>
            <person name="Suzuki S."/>
            <person name="Kawachi M."/>
        </authorList>
    </citation>
    <scope>NUCLEOTIDE SEQUENCE</scope>
    <source>
        <strain evidence="6">NIES 2893</strain>
    </source>
</reference>
<dbReference type="AlphaFoldDB" id="A0A830HC86"/>
<dbReference type="SMART" id="SM00702">
    <property type="entry name" value="P4Hc"/>
    <property type="match status" value="1"/>
</dbReference>
<dbReference type="PANTHER" id="PTHR12907">
    <property type="entry name" value="EGL NINE HOMOLOG-RELATED"/>
    <property type="match status" value="1"/>
</dbReference>
<comment type="cofactor">
    <cofactor evidence="1">
        <name>L-ascorbate</name>
        <dbReference type="ChEBI" id="CHEBI:38290"/>
    </cofactor>
</comment>
<feature type="domain" description="Prolyl 4-hydroxylase alpha subunit" evidence="5">
    <location>
        <begin position="107"/>
        <end position="297"/>
    </location>
</feature>
<dbReference type="Pfam" id="PF13640">
    <property type="entry name" value="2OG-FeII_Oxy_3"/>
    <property type="match status" value="1"/>
</dbReference>
<evidence type="ECO:0000256" key="2">
    <source>
        <dbReference type="ARBA" id="ARBA00022896"/>
    </source>
</evidence>
<gene>
    <name evidence="6" type="ORF">PPROV_000226500</name>
</gene>
<evidence type="ECO:0000256" key="4">
    <source>
        <dbReference type="ARBA" id="ARBA00023002"/>
    </source>
</evidence>
<dbReference type="GO" id="GO:0031543">
    <property type="term" value="F:peptidyl-proline dioxygenase activity"/>
    <property type="evidence" value="ECO:0007669"/>
    <property type="project" value="TreeGrafter"/>
</dbReference>
<dbReference type="GO" id="GO:0071456">
    <property type="term" value="P:cellular response to hypoxia"/>
    <property type="evidence" value="ECO:0007669"/>
    <property type="project" value="TreeGrafter"/>
</dbReference>
<dbReference type="Gene3D" id="2.60.120.620">
    <property type="entry name" value="q2cbj1_9rhob like domain"/>
    <property type="match status" value="1"/>
</dbReference>
<dbReference type="EMBL" id="BNJQ01000005">
    <property type="protein sequence ID" value="GHP03510.1"/>
    <property type="molecule type" value="Genomic_DNA"/>
</dbReference>
<evidence type="ECO:0000256" key="3">
    <source>
        <dbReference type="ARBA" id="ARBA00022964"/>
    </source>
</evidence>
<dbReference type="Proteomes" id="UP000660262">
    <property type="component" value="Unassembled WGS sequence"/>
</dbReference>
<dbReference type="SUPFAM" id="SSF51197">
    <property type="entry name" value="Clavaminate synthase-like"/>
    <property type="match status" value="1"/>
</dbReference>
<evidence type="ECO:0000313" key="6">
    <source>
        <dbReference type="EMBL" id="GHP03510.1"/>
    </source>
</evidence>
<organism evidence="6 7">
    <name type="scientific">Pycnococcus provasolii</name>
    <dbReference type="NCBI Taxonomy" id="41880"/>
    <lineage>
        <taxon>Eukaryota</taxon>
        <taxon>Viridiplantae</taxon>
        <taxon>Chlorophyta</taxon>
        <taxon>Pseudoscourfieldiophyceae</taxon>
        <taxon>Pseudoscourfieldiales</taxon>
        <taxon>Pycnococcaceae</taxon>
        <taxon>Pycnococcus</taxon>
    </lineage>
</organism>
<evidence type="ECO:0000313" key="7">
    <source>
        <dbReference type="Proteomes" id="UP000660262"/>
    </source>
</evidence>
<accession>A0A830HC86</accession>
<keyword evidence="7" id="KW-1185">Reference proteome</keyword>
<dbReference type="InterPro" id="IPR044862">
    <property type="entry name" value="Pro_4_hyd_alph_FE2OG_OXY"/>
</dbReference>
<keyword evidence="3" id="KW-0223">Dioxygenase</keyword>
<keyword evidence="2" id="KW-0847">Vitamin C</keyword>
<dbReference type="PANTHER" id="PTHR12907:SF26">
    <property type="entry name" value="HIF PROLYL HYDROXYLASE, ISOFORM C"/>
    <property type="match status" value="1"/>
</dbReference>
<dbReference type="InterPro" id="IPR051559">
    <property type="entry name" value="HIF_prolyl_hydroxylases"/>
</dbReference>
<evidence type="ECO:0000259" key="5">
    <source>
        <dbReference type="SMART" id="SM00702"/>
    </source>
</evidence>